<dbReference type="AlphaFoldDB" id="A0A0M3JZ56"/>
<dbReference type="WBParaSite" id="ASIM_0001376501-mRNA-1">
    <property type="protein sequence ID" value="ASIM_0001376501-mRNA-1"/>
    <property type="gene ID" value="ASIM_0001376501"/>
</dbReference>
<organism evidence="3">
    <name type="scientific">Anisakis simplex</name>
    <name type="common">Herring worm</name>
    <dbReference type="NCBI Taxonomy" id="6269"/>
    <lineage>
        <taxon>Eukaryota</taxon>
        <taxon>Metazoa</taxon>
        <taxon>Ecdysozoa</taxon>
        <taxon>Nematoda</taxon>
        <taxon>Chromadorea</taxon>
        <taxon>Rhabditida</taxon>
        <taxon>Spirurina</taxon>
        <taxon>Ascaridomorpha</taxon>
        <taxon>Ascaridoidea</taxon>
        <taxon>Anisakidae</taxon>
        <taxon>Anisakis</taxon>
        <taxon>Anisakis simplex complex</taxon>
    </lineage>
</organism>
<dbReference type="OrthoDB" id="5909578at2759"/>
<evidence type="ECO:0000313" key="1">
    <source>
        <dbReference type="EMBL" id="VDK49150.1"/>
    </source>
</evidence>
<reference evidence="1 2" key="2">
    <citation type="submission" date="2018-11" db="EMBL/GenBank/DDBJ databases">
        <authorList>
            <consortium name="Pathogen Informatics"/>
        </authorList>
    </citation>
    <scope>NUCLEOTIDE SEQUENCE [LARGE SCALE GENOMIC DNA]</scope>
</reference>
<accession>A0A0M3JZ56</accession>
<reference evidence="3" key="1">
    <citation type="submission" date="2017-02" db="UniProtKB">
        <authorList>
            <consortium name="WormBaseParasite"/>
        </authorList>
    </citation>
    <scope>IDENTIFICATION</scope>
</reference>
<gene>
    <name evidence="1" type="ORF">ASIM_LOCUS13193</name>
</gene>
<name>A0A0M3JZ56_ANISI</name>
<proteinExistence type="predicted"/>
<dbReference type="EMBL" id="UYRR01031333">
    <property type="protein sequence ID" value="VDK49150.1"/>
    <property type="molecule type" value="Genomic_DNA"/>
</dbReference>
<keyword evidence="2" id="KW-1185">Reference proteome</keyword>
<evidence type="ECO:0000313" key="3">
    <source>
        <dbReference type="WBParaSite" id="ASIM_0001376501-mRNA-1"/>
    </source>
</evidence>
<dbReference type="Proteomes" id="UP000267096">
    <property type="component" value="Unassembled WGS sequence"/>
</dbReference>
<evidence type="ECO:0000313" key="2">
    <source>
        <dbReference type="Proteomes" id="UP000267096"/>
    </source>
</evidence>
<protein>
    <submittedName>
        <fullName evidence="1 3">Uncharacterized protein</fullName>
    </submittedName>
</protein>
<sequence length="139" mass="15568">MGHKITLCDQSGTAVEFPSWNRARKCYSAKRRRSAGSVTDPFDTVHSYRFTLRGNVDKSDERWLLLQDRRHGVLVFASDVELRVAARSAILVADATFSSAPRNFSQVMSECLLSTPSCRTKRPSLITRFLLLCNGAGRT</sequence>